<proteinExistence type="predicted"/>
<feature type="compositionally biased region" description="Basic and acidic residues" evidence="1">
    <location>
        <begin position="107"/>
        <end position="122"/>
    </location>
</feature>
<reference evidence="3" key="1">
    <citation type="journal article" date="2011" name="Nature">
        <title>Genome sequence and analysis of the tuber crop potato.</title>
        <authorList>
            <consortium name="The Potato Genome Sequencing Consortium"/>
        </authorList>
    </citation>
    <scope>NUCLEOTIDE SEQUENCE [LARGE SCALE GENOMIC DNA]</scope>
    <source>
        <strain evidence="3">cv. DM1-3 516 R44</strain>
    </source>
</reference>
<evidence type="ECO:0000256" key="1">
    <source>
        <dbReference type="SAM" id="MobiDB-lite"/>
    </source>
</evidence>
<reference evidence="2" key="2">
    <citation type="submission" date="2015-06" db="UniProtKB">
        <authorList>
            <consortium name="EnsemblPlants"/>
        </authorList>
    </citation>
    <scope>IDENTIFICATION</scope>
    <source>
        <strain evidence="2">DM1-3 516 R44</strain>
    </source>
</reference>
<organism evidence="2 3">
    <name type="scientific">Solanum tuberosum</name>
    <name type="common">Potato</name>
    <dbReference type="NCBI Taxonomy" id="4113"/>
    <lineage>
        <taxon>Eukaryota</taxon>
        <taxon>Viridiplantae</taxon>
        <taxon>Streptophyta</taxon>
        <taxon>Embryophyta</taxon>
        <taxon>Tracheophyta</taxon>
        <taxon>Spermatophyta</taxon>
        <taxon>Magnoliopsida</taxon>
        <taxon>eudicotyledons</taxon>
        <taxon>Gunneridae</taxon>
        <taxon>Pentapetalae</taxon>
        <taxon>asterids</taxon>
        <taxon>lamiids</taxon>
        <taxon>Solanales</taxon>
        <taxon>Solanaceae</taxon>
        <taxon>Solanoideae</taxon>
        <taxon>Solaneae</taxon>
        <taxon>Solanum</taxon>
    </lineage>
</organism>
<dbReference type="InParanoid" id="M1D9L7"/>
<evidence type="ECO:0000313" key="2">
    <source>
        <dbReference type="EnsemblPlants" id="PGSC0003DMT400085486"/>
    </source>
</evidence>
<name>M1D9L7_SOLTU</name>
<evidence type="ECO:0000313" key="3">
    <source>
        <dbReference type="Proteomes" id="UP000011115"/>
    </source>
</evidence>
<dbReference type="HOGENOM" id="CLU_1638343_0_0_1"/>
<dbReference type="Proteomes" id="UP000011115">
    <property type="component" value="Unassembled WGS sequence"/>
</dbReference>
<dbReference type="Gramene" id="PGSC0003DMT400085486">
    <property type="protein sequence ID" value="PGSC0003DMT400085486"/>
    <property type="gene ID" value="PGSC0003DMG400035057"/>
</dbReference>
<sequence length="162" mass="18675">MRLTSPNTFGESLKEHKRSPVRLEQIPNLMLISWTQCILPTVIGQIDDLVLHRQSLQYHFSKFLAQRANMKRWASWMATSENDQVGTTKGFTDHWWVNEPWSGLAKISEKKPQPTRMDRRSVDGPSVGEMTTRRGNARRLEEGNVEQEVPPQAPPKLRLTVE</sequence>
<dbReference type="AlphaFoldDB" id="M1D9L7"/>
<feature type="region of interest" description="Disordered" evidence="1">
    <location>
        <begin position="105"/>
        <end position="162"/>
    </location>
</feature>
<accession>M1D9L7</accession>
<protein>
    <submittedName>
        <fullName evidence="2">Uncharacterized protein</fullName>
    </submittedName>
</protein>
<keyword evidence="3" id="KW-1185">Reference proteome</keyword>
<dbReference type="EnsemblPlants" id="PGSC0003DMT400085486">
    <property type="protein sequence ID" value="PGSC0003DMT400085486"/>
    <property type="gene ID" value="PGSC0003DMG400035057"/>
</dbReference>
<dbReference type="PaxDb" id="4113-PGSC0003DMT400085486"/>